<dbReference type="PANTHER" id="PTHR39419">
    <property type="entry name" value="SLL0814 PROTEIN"/>
    <property type="match status" value="1"/>
</dbReference>
<feature type="transmembrane region" description="Helical" evidence="1">
    <location>
        <begin position="240"/>
        <end position="259"/>
    </location>
</feature>
<dbReference type="eggNOG" id="COG2324">
    <property type="taxonomic scope" value="Bacteria"/>
</dbReference>
<dbReference type="InterPro" id="IPR007354">
    <property type="entry name" value="CruF-like"/>
</dbReference>
<dbReference type="RefSeq" id="WP_011697734.1">
    <property type="nucleotide sequence ID" value="NC_008554.1"/>
</dbReference>
<dbReference type="AlphaFoldDB" id="A0LGL1"/>
<keyword evidence="1" id="KW-1133">Transmembrane helix</keyword>
<dbReference type="HOGENOM" id="CLU_086312_0_0_7"/>
<proteinExistence type="predicted"/>
<feature type="transmembrane region" description="Helical" evidence="1">
    <location>
        <begin position="88"/>
        <end position="110"/>
    </location>
</feature>
<name>A0LGL1_SYNFM</name>
<dbReference type="OrthoDB" id="9811293at2"/>
<sequence length="306" mass="34334" precursor="true">MSDFFRLLLGTMVLRPYVFVFLAAYLVAASAHLGWKKALAYVPLGYCIAWISEFSSIHWGFPYGDYYYIPATIDRELWVFGVPFMDSLSYVFLSYCSYSTAIFLLSPVYIGKGTVLILETRRLRRSWQTVVLGAFLFVLLDIIIDPVALQGYRWFLGQIYGYRHQGLYFGIPMSNFGGWLLVGLVMMAALSRLDRISALESSAAPFPLNAIPGVRLFGPLLYCSVLAFNLAVTFWIGEHLLGLVGCLILFFSGLTAAFWTRYKIENLSAGAVYAHFRDFPSPSEYRVVEPFLQAAVPDESIQVGGG</sequence>
<evidence type="ECO:0008006" key="4">
    <source>
        <dbReference type="Google" id="ProtNLM"/>
    </source>
</evidence>
<evidence type="ECO:0000313" key="2">
    <source>
        <dbReference type="EMBL" id="ABK16563.1"/>
    </source>
</evidence>
<evidence type="ECO:0000313" key="3">
    <source>
        <dbReference type="Proteomes" id="UP000001784"/>
    </source>
</evidence>
<feature type="transmembrane region" description="Helical" evidence="1">
    <location>
        <begin position="6"/>
        <end position="27"/>
    </location>
</feature>
<feature type="transmembrane region" description="Helical" evidence="1">
    <location>
        <begin position="169"/>
        <end position="193"/>
    </location>
</feature>
<dbReference type="InParanoid" id="A0LGL1"/>
<organism evidence="2 3">
    <name type="scientific">Syntrophobacter fumaroxidans (strain DSM 10017 / MPOB)</name>
    <dbReference type="NCBI Taxonomy" id="335543"/>
    <lineage>
        <taxon>Bacteria</taxon>
        <taxon>Pseudomonadati</taxon>
        <taxon>Thermodesulfobacteriota</taxon>
        <taxon>Syntrophobacteria</taxon>
        <taxon>Syntrophobacterales</taxon>
        <taxon>Syntrophobacteraceae</taxon>
        <taxon>Syntrophobacter</taxon>
    </lineage>
</organism>
<protein>
    <recommendedName>
        <fullName evidence="4">Carotenoid biosynthesis protein</fullName>
    </recommendedName>
</protein>
<dbReference type="Pfam" id="PF04240">
    <property type="entry name" value="Caroten_synth"/>
    <property type="match status" value="1"/>
</dbReference>
<dbReference type="KEGG" id="sfu:Sfum_0866"/>
<reference evidence="2 3" key="1">
    <citation type="submission" date="2006-10" db="EMBL/GenBank/DDBJ databases">
        <title>Complete sequence of Syntrophobacter fumaroxidans MPOB.</title>
        <authorList>
            <consortium name="US DOE Joint Genome Institute"/>
            <person name="Copeland A."/>
            <person name="Lucas S."/>
            <person name="Lapidus A."/>
            <person name="Barry K."/>
            <person name="Detter J.C."/>
            <person name="Glavina del Rio T."/>
            <person name="Hammon N."/>
            <person name="Israni S."/>
            <person name="Pitluck S."/>
            <person name="Goltsman E.G."/>
            <person name="Martinez M."/>
            <person name="Schmutz J."/>
            <person name="Larimer F."/>
            <person name="Land M."/>
            <person name="Hauser L."/>
            <person name="Kyrpides N."/>
            <person name="Kim E."/>
            <person name="Boone D.R."/>
            <person name="Brockman F."/>
            <person name="Culley D."/>
            <person name="Ferry J."/>
            <person name="Gunsalus R."/>
            <person name="McInerney M.J."/>
            <person name="Morrison M."/>
            <person name="Plugge C."/>
            <person name="Rohlin L."/>
            <person name="Scholten J."/>
            <person name="Sieber J."/>
            <person name="Stams A.J.M."/>
            <person name="Worm P."/>
            <person name="Henstra A.M."/>
            <person name="Richardson P."/>
        </authorList>
    </citation>
    <scope>NUCLEOTIDE SEQUENCE [LARGE SCALE GENOMIC DNA]</scope>
    <source>
        <strain evidence="3">DSM 10017 / MPOB</strain>
    </source>
</reference>
<evidence type="ECO:0000256" key="1">
    <source>
        <dbReference type="SAM" id="Phobius"/>
    </source>
</evidence>
<dbReference type="PANTHER" id="PTHR39419:SF1">
    <property type="entry name" value="SLL0814 PROTEIN"/>
    <property type="match status" value="1"/>
</dbReference>
<keyword evidence="1" id="KW-0812">Transmembrane</keyword>
<gene>
    <name evidence="2" type="ordered locus">Sfum_0866</name>
</gene>
<dbReference type="STRING" id="335543.Sfum_0866"/>
<dbReference type="Proteomes" id="UP000001784">
    <property type="component" value="Chromosome"/>
</dbReference>
<feature type="transmembrane region" description="Helical" evidence="1">
    <location>
        <begin position="130"/>
        <end position="149"/>
    </location>
</feature>
<dbReference type="EMBL" id="CP000478">
    <property type="protein sequence ID" value="ABK16563.1"/>
    <property type="molecule type" value="Genomic_DNA"/>
</dbReference>
<keyword evidence="3" id="KW-1185">Reference proteome</keyword>
<accession>A0LGL1</accession>
<keyword evidence="1" id="KW-0472">Membrane</keyword>
<feature type="transmembrane region" description="Helical" evidence="1">
    <location>
        <begin position="214"/>
        <end position="234"/>
    </location>
</feature>